<dbReference type="Gene3D" id="3.30.450.40">
    <property type="match status" value="1"/>
</dbReference>
<protein>
    <submittedName>
        <fullName evidence="2">GAF domain-containing protein</fullName>
    </submittedName>
</protein>
<comment type="caution">
    <text evidence="2">The sequence shown here is derived from an EMBL/GenBank/DDBJ whole genome shotgun (WGS) entry which is preliminary data.</text>
</comment>
<evidence type="ECO:0000313" key="2">
    <source>
        <dbReference type="EMBL" id="MCW8087263.1"/>
    </source>
</evidence>
<proteinExistence type="predicted"/>
<feature type="domain" description="GAF" evidence="1">
    <location>
        <begin position="32"/>
        <end position="120"/>
    </location>
</feature>
<organism evidence="2 3">
    <name type="scientific">Sabulicella glaciei</name>
    <dbReference type="NCBI Taxonomy" id="2984948"/>
    <lineage>
        <taxon>Bacteria</taxon>
        <taxon>Pseudomonadati</taxon>
        <taxon>Pseudomonadota</taxon>
        <taxon>Alphaproteobacteria</taxon>
        <taxon>Acetobacterales</taxon>
        <taxon>Acetobacteraceae</taxon>
        <taxon>Sabulicella</taxon>
    </lineage>
</organism>
<dbReference type="RefSeq" id="WP_301591440.1">
    <property type="nucleotide sequence ID" value="NZ_JAPFQI010000015.1"/>
</dbReference>
<reference evidence="2 3" key="1">
    <citation type="submission" date="2022-10" db="EMBL/GenBank/DDBJ databases">
        <title>Roseococcus glaciei nov., sp. nov., isolated from glacier.</title>
        <authorList>
            <person name="Liu Q."/>
            <person name="Xin Y.-H."/>
        </authorList>
    </citation>
    <scope>NUCLEOTIDE SEQUENCE [LARGE SCALE GENOMIC DNA]</scope>
    <source>
        <strain evidence="2 3">MDT2-1-1</strain>
    </source>
</reference>
<dbReference type="EMBL" id="JAPFQI010000015">
    <property type="protein sequence ID" value="MCW8087263.1"/>
    <property type="molecule type" value="Genomic_DNA"/>
</dbReference>
<dbReference type="Pfam" id="PF13185">
    <property type="entry name" value="GAF_2"/>
    <property type="match status" value="1"/>
</dbReference>
<accession>A0ABT3NZ99</accession>
<dbReference type="InterPro" id="IPR029016">
    <property type="entry name" value="GAF-like_dom_sf"/>
</dbReference>
<keyword evidence="3" id="KW-1185">Reference proteome</keyword>
<name>A0ABT3NZ99_9PROT</name>
<evidence type="ECO:0000259" key="1">
    <source>
        <dbReference type="Pfam" id="PF13185"/>
    </source>
</evidence>
<dbReference type="SUPFAM" id="SSF55781">
    <property type="entry name" value="GAF domain-like"/>
    <property type="match status" value="1"/>
</dbReference>
<evidence type="ECO:0000313" key="3">
    <source>
        <dbReference type="Proteomes" id="UP001526430"/>
    </source>
</evidence>
<dbReference type="Proteomes" id="UP001526430">
    <property type="component" value="Unassembled WGS sequence"/>
</dbReference>
<sequence length="143" mass="15745">MTFAKLQALAQREIGHRLFTVMRHGGVYNQRVWSSDPESYPPGGAKEVRETEWTRILLREGRPFIGRDAADIRTHFPDAETILALGCESVLNLPVLHEGRVLGTVNLLHRAGHYGEAEAERGMRLLAPVALPLLLGDLPSGGS</sequence>
<dbReference type="InterPro" id="IPR003018">
    <property type="entry name" value="GAF"/>
</dbReference>
<gene>
    <name evidence="2" type="ORF">OF850_16635</name>
</gene>